<accession>A0A1S8L986</accession>
<dbReference type="SMART" id="SM00060">
    <property type="entry name" value="FN3"/>
    <property type="match status" value="3"/>
</dbReference>
<proteinExistence type="predicted"/>
<dbReference type="EMBL" id="CP096983">
    <property type="protein sequence ID" value="URZ10129.1"/>
    <property type="molecule type" value="Genomic_DNA"/>
</dbReference>
<evidence type="ECO:0000313" key="1">
    <source>
        <dbReference type="EMBL" id="URZ10129.1"/>
    </source>
</evidence>
<dbReference type="Gene3D" id="2.60.40.10">
    <property type="entry name" value="Immunoglobulins"/>
    <property type="match status" value="1"/>
</dbReference>
<sequence length="975" mass="113082">MRKRENFYTLLGLSIEPKQQDEEVIKNAINKKRSEWSKLRNHPTKAVKAKLYLGMIKEIENVMLKSEYARNEEWKQAIKEKRQKEKLKYELLDETIKLLCTKGYIFDIEKKELKKKFKEFNENEINSRIKVPIKLYEKNKKERNSEDTFDITRMNKIKLNLEIVDKKSLYDFLGVPRLSSLSIIKLASKRKYEEIKKASSKNAFVTASSILQGMCDDIFKDEENRKKYDEAIKKVSSKDLSELIEVTITKGYIAYEEFDYIVKLLVERGMELEEAKEYIKNFCFKRKTSIEIPRQVSVETMERCNVCGCLNHKISRFCYKCGFPLKVTCPKCHRVISANNKVCTSCGFHVEDMTTAAALLREAENKLQCNNTEEAYFLLKKAKELWQDNNSIDSMLKKIEIQTNIITDRQNKIIEFMEQRAYYSAMKEIIALKKINMSQFIDTYEKIASIKIAEAENFIGRIKDINNEKEITEFCSEALNVCSDCAYALKYLSKYPPKPPYNLRYEILNNSVVLKWDSTEIEKVKYRIIRKLRSEPGSIDDGKLIGETSEKEITDFSVEAGQSYYYAVFSYRASINSKVFSYIGPIIPVAEVDNIEVENSSTEIILSWSTPVKAKAIEVWRKEGVAPSDKGDGVRLDNVSLFGVEDTGLVSGKNYGYLIITKYRDDKGKEISTKGITCFGKTITPPETISDIKLSFLEDNNIKVVWKRKSYKGRVHIFYSNNPFKFEEGQIISKNKLNNFDNRALIKNSSECEIKNVEEGTIFVLPVVTEGNSACIGKQQHISILNEVEKVTGYIFDKKLYLQWRWPKGVEKVLVGLKFNDYCHSINDKDAFYKEISIMEYNKNSAFVIENPEYKEYFFTVFVMKETSHSKKYSYGRKCKLGNLGIEELHYEIKRSKGIFGLNKGINFVIKNPDKNGIPNYVLVVNEEREPAGSEDGRIVYEGNEDKVFIDIENVDTFLRPFFTIASDRYKFVRI</sequence>
<dbReference type="Pfam" id="PF12773">
    <property type="entry name" value="DZR"/>
    <property type="match status" value="1"/>
</dbReference>
<name>A0A1S8L986_9CLOT</name>
<reference evidence="1 2" key="1">
    <citation type="submission" date="2022-04" db="EMBL/GenBank/DDBJ databases">
        <title>Genome sequence of C. roseum typestrain.</title>
        <authorList>
            <person name="Poehlein A."/>
            <person name="Schoch T."/>
            <person name="Duerre P."/>
            <person name="Daniel R."/>
        </authorList>
    </citation>
    <scope>NUCLEOTIDE SEQUENCE [LARGE SCALE GENOMIC DNA]</scope>
    <source>
        <strain evidence="1 2">DSM 7320</strain>
    </source>
</reference>
<dbReference type="RefSeq" id="WP_077835038.1">
    <property type="nucleotide sequence ID" value="NZ_CP096983.1"/>
</dbReference>
<evidence type="ECO:0000313" key="2">
    <source>
        <dbReference type="Proteomes" id="UP000190951"/>
    </source>
</evidence>
<dbReference type="InterPro" id="IPR036116">
    <property type="entry name" value="FN3_sf"/>
</dbReference>
<dbReference type="STRING" id="84029.CROST_17220"/>
<gene>
    <name evidence="1" type="ORF">CROST_008370</name>
</gene>
<organism evidence="1 2">
    <name type="scientific">Clostridium felsineum</name>
    <dbReference type="NCBI Taxonomy" id="36839"/>
    <lineage>
        <taxon>Bacteria</taxon>
        <taxon>Bacillati</taxon>
        <taxon>Bacillota</taxon>
        <taxon>Clostridia</taxon>
        <taxon>Eubacteriales</taxon>
        <taxon>Clostridiaceae</taxon>
        <taxon>Clostridium</taxon>
    </lineage>
</organism>
<dbReference type="AlphaFoldDB" id="A0A1S8L986"/>
<dbReference type="SUPFAM" id="SSF49265">
    <property type="entry name" value="Fibronectin type III"/>
    <property type="match status" value="1"/>
</dbReference>
<dbReference type="InterPro" id="IPR003961">
    <property type="entry name" value="FN3_dom"/>
</dbReference>
<dbReference type="InterPro" id="IPR025874">
    <property type="entry name" value="DZR"/>
</dbReference>
<dbReference type="KEGG" id="crw:CROST_008370"/>
<keyword evidence="2" id="KW-1185">Reference proteome</keyword>
<dbReference type="Proteomes" id="UP000190951">
    <property type="component" value="Chromosome"/>
</dbReference>
<protein>
    <submittedName>
        <fullName evidence="1">Uncharacterized protein</fullName>
    </submittedName>
</protein>
<dbReference type="InterPro" id="IPR013783">
    <property type="entry name" value="Ig-like_fold"/>
</dbReference>